<keyword evidence="2" id="KW-1185">Reference proteome</keyword>
<organism evidence="1 2">
    <name type="scientific">Clostridium diolis</name>
    <dbReference type="NCBI Taxonomy" id="223919"/>
    <lineage>
        <taxon>Bacteria</taxon>
        <taxon>Bacillati</taxon>
        <taxon>Bacillota</taxon>
        <taxon>Clostridia</taxon>
        <taxon>Eubacteriales</taxon>
        <taxon>Clostridiaceae</taxon>
        <taxon>Clostridium</taxon>
    </lineage>
</organism>
<gene>
    <name evidence="1" type="ORF">CDIOL_20080</name>
</gene>
<comment type="caution">
    <text evidence="1">The sequence shown here is derived from an EMBL/GenBank/DDBJ whole genome shotgun (WGS) entry which is preliminary data.</text>
</comment>
<name>A0AAV3VYL5_9CLOT</name>
<evidence type="ECO:0000313" key="1">
    <source>
        <dbReference type="EMBL" id="GEA31085.1"/>
    </source>
</evidence>
<accession>A0AAV3VYL5</accession>
<dbReference type="AlphaFoldDB" id="A0AAV3VYL5"/>
<evidence type="ECO:0000313" key="2">
    <source>
        <dbReference type="Proteomes" id="UP000325212"/>
    </source>
</evidence>
<dbReference type="EMBL" id="BJLA01000005">
    <property type="protein sequence ID" value="GEA31085.1"/>
    <property type="molecule type" value="Genomic_DNA"/>
</dbReference>
<reference evidence="1 2" key="1">
    <citation type="submission" date="2019-06" db="EMBL/GenBank/DDBJ databases">
        <title>Draft genome sequence of Clostridium diolis DSM 15410.</title>
        <authorList>
            <person name="Kobayashi H."/>
            <person name="Tanizawa Y."/>
            <person name="Tohno M."/>
        </authorList>
    </citation>
    <scope>NUCLEOTIDE SEQUENCE [LARGE SCALE GENOMIC DNA]</scope>
    <source>
        <strain evidence="1 2">DSM 15410</strain>
    </source>
</reference>
<sequence length="42" mass="4908">MLDVFIPINDIASKDKLENINMNVKNIVKTYFFLILRIVITP</sequence>
<dbReference type="Proteomes" id="UP000325212">
    <property type="component" value="Unassembled WGS sequence"/>
</dbReference>
<protein>
    <submittedName>
        <fullName evidence="1">Uncharacterized protein</fullName>
    </submittedName>
</protein>
<proteinExistence type="predicted"/>